<evidence type="ECO:0000256" key="1">
    <source>
        <dbReference type="ARBA" id="ARBA00023186"/>
    </source>
</evidence>
<dbReference type="PANTHER" id="PTHR12658:SF0">
    <property type="entry name" value="TUBULIN-SPECIFIC CHAPERONE D"/>
    <property type="match status" value="1"/>
</dbReference>
<protein>
    <submittedName>
        <fullName evidence="4">Uncharacterized protein</fullName>
    </submittedName>
</protein>
<dbReference type="InterPro" id="IPR022577">
    <property type="entry name" value="TBCD_C"/>
</dbReference>
<dbReference type="SUPFAM" id="SSF48371">
    <property type="entry name" value="ARM repeat"/>
    <property type="match status" value="1"/>
</dbReference>
<feature type="domain" description="Tubulin-folding cofactor D C-terminal" evidence="2">
    <location>
        <begin position="572"/>
        <end position="738"/>
    </location>
</feature>
<dbReference type="InterPro" id="IPR058033">
    <property type="entry name" value="ARM_TBCD_2nd"/>
</dbReference>
<feature type="domain" description="Tubulin-folding cofactor D ARM repeats" evidence="3">
    <location>
        <begin position="18"/>
        <end position="212"/>
    </location>
</feature>
<dbReference type="GO" id="GO:0007021">
    <property type="term" value="P:tubulin complex assembly"/>
    <property type="evidence" value="ECO:0007669"/>
    <property type="project" value="InterPro"/>
</dbReference>
<dbReference type="GO" id="GO:0007023">
    <property type="term" value="P:post-chaperonin tubulin folding pathway"/>
    <property type="evidence" value="ECO:0007669"/>
    <property type="project" value="InterPro"/>
</dbReference>
<dbReference type="GO" id="GO:0000226">
    <property type="term" value="P:microtubule cytoskeleton organization"/>
    <property type="evidence" value="ECO:0007669"/>
    <property type="project" value="TreeGrafter"/>
</dbReference>
<dbReference type="PANTHER" id="PTHR12658">
    <property type="entry name" value="BETA-TUBULIN COFACTOR D"/>
    <property type="match status" value="1"/>
</dbReference>
<dbReference type="Gene3D" id="1.25.10.10">
    <property type="entry name" value="Leucine-rich Repeat Variant"/>
    <property type="match status" value="1"/>
</dbReference>
<dbReference type="OrthoDB" id="10253476at2759"/>
<evidence type="ECO:0000313" key="5">
    <source>
        <dbReference type="Proteomes" id="UP000503462"/>
    </source>
</evidence>
<dbReference type="Pfam" id="PF12612">
    <property type="entry name" value="TFCD_C"/>
    <property type="match status" value="1"/>
</dbReference>
<dbReference type="InterPro" id="IPR016024">
    <property type="entry name" value="ARM-type_fold"/>
</dbReference>
<dbReference type="GO" id="GO:0005096">
    <property type="term" value="F:GTPase activator activity"/>
    <property type="evidence" value="ECO:0007669"/>
    <property type="project" value="InterPro"/>
</dbReference>
<accession>A0A6H0XWH1</accession>
<reference evidence="4 5" key="1">
    <citation type="journal article" date="2016" name="Sci. Rep.">
        <title>Peltaster fructicola genome reveals evolution from an invasive phytopathogen to an ectophytic parasite.</title>
        <authorList>
            <person name="Xu C."/>
            <person name="Chen H."/>
            <person name="Gleason M.L."/>
            <person name="Xu J.R."/>
            <person name="Liu H."/>
            <person name="Zhang R."/>
            <person name="Sun G."/>
        </authorList>
    </citation>
    <scope>NUCLEOTIDE SEQUENCE [LARGE SCALE GENOMIC DNA]</scope>
    <source>
        <strain evidence="4 5">LNHT1506</strain>
    </source>
</reference>
<proteinExistence type="predicted"/>
<dbReference type="EMBL" id="CP051141">
    <property type="protein sequence ID" value="QIW99073.1"/>
    <property type="molecule type" value="Genomic_DNA"/>
</dbReference>
<organism evidence="4 5">
    <name type="scientific">Peltaster fructicola</name>
    <dbReference type="NCBI Taxonomy" id="286661"/>
    <lineage>
        <taxon>Eukaryota</taxon>
        <taxon>Fungi</taxon>
        <taxon>Dikarya</taxon>
        <taxon>Ascomycota</taxon>
        <taxon>Pezizomycotina</taxon>
        <taxon>Dothideomycetes</taxon>
        <taxon>Dothideomycetes incertae sedis</taxon>
        <taxon>Peltaster</taxon>
    </lineage>
</organism>
<name>A0A6H0XWH1_9PEZI</name>
<dbReference type="InterPro" id="IPR011989">
    <property type="entry name" value="ARM-like"/>
</dbReference>
<gene>
    <name evidence="4" type="ORF">AMS68_004591</name>
</gene>
<evidence type="ECO:0000259" key="3">
    <source>
        <dbReference type="Pfam" id="PF25767"/>
    </source>
</evidence>
<keyword evidence="1" id="KW-0143">Chaperone</keyword>
<dbReference type="InterPro" id="IPR033162">
    <property type="entry name" value="TBCD"/>
</dbReference>
<dbReference type="AlphaFoldDB" id="A0A6H0XWH1"/>
<dbReference type="Pfam" id="PF25767">
    <property type="entry name" value="ARM_TBCD_2nd"/>
    <property type="match status" value="1"/>
</dbReference>
<evidence type="ECO:0000259" key="2">
    <source>
        <dbReference type="Pfam" id="PF12612"/>
    </source>
</evidence>
<sequence>MTALRAASNSTTLARFLDESVALEATIENQLQSLADRESLVRNAAAKATSNIIMKLDASMAREVLEALFATLHDDLARDTLQTANAFAWHGVVLALSYALFKRSVPADQLPILIKILLKALTFEQRTATGSTTGTNVRDAANFGLWSLARRSTTSELSQIRLQDMGGSLIASIAVQLLQSACLDPVGNVRRGSSAALQELVGRHPDQVGHGIALVQVVDFVAVGLRRRAMTDVAASAMALDKLYLDALIDGLTGWRGLGASDIASREFAAASLVARAAHADEDGVLHILTQLLASLKRCQRHDIEQLHGLALTFALWIDDQTENIPSVFDEEQLIRQLRRIWDATMAIGIFDNPFEHRTVRTNLGLALIKLITAYCKFDHANYTTGETAPDLGDMLPALLHQLLTRSDDRFLQITTELVPVLLPADFSPSIYTCLELPRLVEHLEVDITKPSQHGAARVMAVGASITHLLSHADTAQHIMALHMVCQSSHIDWRIIGFKGTHICISRVTGRRAINGDNLQLLVNMIINGFRDFTIDQRGDVGSLVRLEALKCARTLCTAKEFEQHQAILADLHAGIARLSLEKLNRVRASAAQCRTQLTGPLATPTYDEEVDSEEYFTRALGPLWAADSPPWVKKALIAGTPSCAGSAAEHLTQNCRSALRAALSSINIESLQQIVEEFVELLITASTDSHGVVPTLEVIEFLLQSAVIQRLKDSSFRWRRLLAQVQKAHYKSTDIPRLLTAISVYSWLSDIPSIRQDALKKLFSMLKMIPYPKVRAAVADALFLVTSDEALKGHDWHLPASHNAGVLDEVYSRHVTS</sequence>
<dbReference type="Proteomes" id="UP000503462">
    <property type="component" value="Chromosome 3"/>
</dbReference>
<evidence type="ECO:0000313" key="4">
    <source>
        <dbReference type="EMBL" id="QIW99073.1"/>
    </source>
</evidence>
<dbReference type="GO" id="GO:0048487">
    <property type="term" value="F:beta-tubulin binding"/>
    <property type="evidence" value="ECO:0007669"/>
    <property type="project" value="InterPro"/>
</dbReference>
<keyword evidence="5" id="KW-1185">Reference proteome</keyword>